<sequence>MKEIVTRTADNDSREPCGITIRPCKYAVAQTGYLVSATEFEFVSLWRFYCLHCNRPVKLVMAQGLQPAHFMHVADDLSDIAGTCPFVLKE</sequence>
<dbReference type="Proteomes" id="UP000885317">
    <property type="component" value="Unassembled WGS sequence"/>
</dbReference>
<gene>
    <name evidence="1" type="ORF">EBH50_09925</name>
</gene>
<organism evidence="1 2">
    <name type="scientific">Salmonella enterica</name>
    <name type="common">Salmonella choleraesuis</name>
    <dbReference type="NCBI Taxonomy" id="28901"/>
    <lineage>
        <taxon>Bacteria</taxon>
        <taxon>Pseudomonadati</taxon>
        <taxon>Pseudomonadota</taxon>
        <taxon>Gammaproteobacteria</taxon>
        <taxon>Enterobacterales</taxon>
        <taxon>Enterobacteriaceae</taxon>
        <taxon>Salmonella</taxon>
    </lineage>
</organism>
<evidence type="ECO:0000313" key="1">
    <source>
        <dbReference type="EMBL" id="MLE30264.1"/>
    </source>
</evidence>
<dbReference type="EMBL" id="RUTY01000009">
    <property type="protein sequence ID" value="MLE30264.1"/>
    <property type="molecule type" value="Genomic_DNA"/>
</dbReference>
<comment type="caution">
    <text evidence="1">The sequence shown here is derived from an EMBL/GenBank/DDBJ whole genome shotgun (WGS) entry which is preliminary data.</text>
</comment>
<dbReference type="AlphaFoldDB" id="A0A3R0UAD2"/>
<evidence type="ECO:0000313" key="2">
    <source>
        <dbReference type="Proteomes" id="UP000885317"/>
    </source>
</evidence>
<protein>
    <submittedName>
        <fullName evidence="1">Uncharacterized protein</fullName>
    </submittedName>
</protein>
<accession>A0A3R0UAD2</accession>
<proteinExistence type="predicted"/>
<reference evidence="1 2" key="1">
    <citation type="submission" date="2018-10" db="EMBL/GenBank/DDBJ databases">
        <authorList>
            <consortium name="PulseNet: The National Subtyping Network for Foodborne Disease Surveillance"/>
            <person name="Tarr C.L."/>
            <person name="Trees E."/>
            <person name="Katz L.S."/>
            <person name="Carleton-Romer H.A."/>
            <person name="Stroika S."/>
            <person name="Kucerova Z."/>
            <person name="Roache K.F."/>
            <person name="Sabol A.L."/>
            <person name="Besser J."/>
            <person name="Gerner-Smidt P."/>
        </authorList>
    </citation>
    <scope>NUCLEOTIDE SEQUENCE [LARGE SCALE GENOMIC DNA]</scope>
    <source>
        <strain evidence="1 2">PNUSAS056479</strain>
    </source>
</reference>
<name>A0A3R0UAD2_SALER</name>